<reference evidence="2 3" key="1">
    <citation type="submission" date="2019-06" db="EMBL/GenBank/DDBJ databases">
        <authorList>
            <person name="Li J."/>
        </authorList>
    </citation>
    <scope>NUCLEOTIDE SEQUENCE [LARGE SCALE GENOMIC DNA]</scope>
    <source>
        <strain evidence="2 3">LMG 28165</strain>
    </source>
</reference>
<sequence>MQEVSSPIYRSEFSTGELISGLSWLGVGAIASLILEVVYLGTWLHVGQVALPFPWTIPVAFGFNMVLTRTARLWSERPVLAAVPLIVWCVGFFILLMWPAVTGNQLLGTNMRVVVLLMAGIAGGMWPLIRPQ</sequence>
<name>A0A5C4U8T9_9CORY</name>
<gene>
    <name evidence="2" type="ORF">FHE74_01025</name>
</gene>
<evidence type="ECO:0000313" key="3">
    <source>
        <dbReference type="Proteomes" id="UP000312032"/>
    </source>
</evidence>
<evidence type="ECO:0000256" key="1">
    <source>
        <dbReference type="SAM" id="Phobius"/>
    </source>
</evidence>
<keyword evidence="3" id="KW-1185">Reference proteome</keyword>
<dbReference type="Proteomes" id="UP000312032">
    <property type="component" value="Unassembled WGS sequence"/>
</dbReference>
<comment type="caution">
    <text evidence="2">The sequence shown here is derived from an EMBL/GenBank/DDBJ whole genome shotgun (WGS) entry which is preliminary data.</text>
</comment>
<keyword evidence="1" id="KW-0812">Transmembrane</keyword>
<dbReference type="EMBL" id="VDHJ01000001">
    <property type="protein sequence ID" value="TNM00587.1"/>
    <property type="molecule type" value="Genomic_DNA"/>
</dbReference>
<protein>
    <submittedName>
        <fullName evidence="2">Uncharacterized protein</fullName>
    </submittedName>
</protein>
<organism evidence="2 3">
    <name type="scientific">Corynebacterium tapiri</name>
    <dbReference type="NCBI Taxonomy" id="1448266"/>
    <lineage>
        <taxon>Bacteria</taxon>
        <taxon>Bacillati</taxon>
        <taxon>Actinomycetota</taxon>
        <taxon>Actinomycetes</taxon>
        <taxon>Mycobacteriales</taxon>
        <taxon>Corynebacteriaceae</taxon>
        <taxon>Corynebacterium</taxon>
    </lineage>
</organism>
<accession>A0A5C4U8T9</accession>
<feature type="transmembrane region" description="Helical" evidence="1">
    <location>
        <begin position="79"/>
        <end position="98"/>
    </location>
</feature>
<proteinExistence type="predicted"/>
<keyword evidence="1" id="KW-1133">Transmembrane helix</keyword>
<dbReference type="AlphaFoldDB" id="A0A5C4U8T9"/>
<feature type="transmembrane region" description="Helical" evidence="1">
    <location>
        <begin position="21"/>
        <end position="43"/>
    </location>
</feature>
<evidence type="ECO:0000313" key="2">
    <source>
        <dbReference type="EMBL" id="TNM00587.1"/>
    </source>
</evidence>
<dbReference type="OrthoDB" id="4410789at2"/>
<feature type="transmembrane region" description="Helical" evidence="1">
    <location>
        <begin position="49"/>
        <end position="67"/>
    </location>
</feature>
<feature type="transmembrane region" description="Helical" evidence="1">
    <location>
        <begin position="110"/>
        <end position="129"/>
    </location>
</feature>
<keyword evidence="1" id="KW-0472">Membrane</keyword>